<evidence type="ECO:0000313" key="3">
    <source>
        <dbReference type="Proteomes" id="UP001556367"/>
    </source>
</evidence>
<gene>
    <name evidence="2" type="ORF">HGRIS_005616</name>
</gene>
<dbReference type="InterPro" id="IPR032675">
    <property type="entry name" value="LRR_dom_sf"/>
</dbReference>
<feature type="domain" description="F-box" evidence="1">
    <location>
        <begin position="49"/>
        <end position="102"/>
    </location>
</feature>
<keyword evidence="3" id="KW-1185">Reference proteome</keyword>
<dbReference type="InterPro" id="IPR036047">
    <property type="entry name" value="F-box-like_dom_sf"/>
</dbReference>
<comment type="caution">
    <text evidence="2">The sequence shown here is derived from an EMBL/GenBank/DDBJ whole genome shotgun (WGS) entry which is preliminary data.</text>
</comment>
<sequence length="473" mass="53176">MSTMSTKRDEIQRQYTNLCLKRRKLLDDLEGVTREMVSAARRLNESAAFEALPIEILVMIFKLAASSPPARVVHCRPEIALSLVSKRWRDVAISIPSLWQTIPYGMIPIPLIHLYSERSNPTCLHAHFTFSDVYRSSDCSLLWEAIKADASRWRELTIVIRTNAHAMAASRLLEDVYKQHSNVALTSVSILNEHGVLAGNNLCRGLHSIIDDTKGESTTLRLQNIVPRSWDDYVFSTVHTLHLRGTELGFEFSSALNEAPQLERLFIDALKLVSSFEPVSIPGLRELCIKSSAWPGYLPSLFDVPNLESLTLLDMKYTVLIHAIPATFTFPKLTSITMSSRNTPKRTHFLKLLDAFDAVTSCTLIGPTSFPLFEALERGLEPLDAFRRDTLFPNLKHVSMWPTNPSQAAEDALVDLARSRKEKLGIRLKVTCDTKWLSSISALSKEVESIDHIDCQSSLTDGPSWIHSQSKYS</sequence>
<dbReference type="EMBL" id="JASNQZ010000001">
    <property type="protein sequence ID" value="KAL0960582.1"/>
    <property type="molecule type" value="Genomic_DNA"/>
</dbReference>
<evidence type="ECO:0000259" key="1">
    <source>
        <dbReference type="Pfam" id="PF12937"/>
    </source>
</evidence>
<dbReference type="InterPro" id="IPR001810">
    <property type="entry name" value="F-box_dom"/>
</dbReference>
<dbReference type="Proteomes" id="UP001556367">
    <property type="component" value="Unassembled WGS sequence"/>
</dbReference>
<organism evidence="2 3">
    <name type="scientific">Hohenbuehelia grisea</name>
    <dbReference type="NCBI Taxonomy" id="104357"/>
    <lineage>
        <taxon>Eukaryota</taxon>
        <taxon>Fungi</taxon>
        <taxon>Dikarya</taxon>
        <taxon>Basidiomycota</taxon>
        <taxon>Agaricomycotina</taxon>
        <taxon>Agaricomycetes</taxon>
        <taxon>Agaricomycetidae</taxon>
        <taxon>Agaricales</taxon>
        <taxon>Pleurotineae</taxon>
        <taxon>Pleurotaceae</taxon>
        <taxon>Hohenbuehelia</taxon>
    </lineage>
</organism>
<evidence type="ECO:0000313" key="2">
    <source>
        <dbReference type="EMBL" id="KAL0960582.1"/>
    </source>
</evidence>
<dbReference type="SUPFAM" id="SSF52058">
    <property type="entry name" value="L domain-like"/>
    <property type="match status" value="1"/>
</dbReference>
<dbReference type="Gene3D" id="1.20.1280.50">
    <property type="match status" value="1"/>
</dbReference>
<name>A0ABR3JXN5_9AGAR</name>
<protein>
    <recommendedName>
        <fullName evidence="1">F-box domain-containing protein</fullName>
    </recommendedName>
</protein>
<dbReference type="Pfam" id="PF12937">
    <property type="entry name" value="F-box-like"/>
    <property type="match status" value="1"/>
</dbReference>
<dbReference type="SUPFAM" id="SSF81383">
    <property type="entry name" value="F-box domain"/>
    <property type="match status" value="1"/>
</dbReference>
<reference evidence="3" key="1">
    <citation type="submission" date="2024-06" db="EMBL/GenBank/DDBJ databases">
        <title>Multi-omics analyses provide insights into the biosynthesis of the anticancer antibiotic pleurotin in Hohenbuehelia grisea.</title>
        <authorList>
            <person name="Weaver J.A."/>
            <person name="Alberti F."/>
        </authorList>
    </citation>
    <scope>NUCLEOTIDE SEQUENCE [LARGE SCALE GENOMIC DNA]</scope>
    <source>
        <strain evidence="3">T-177</strain>
    </source>
</reference>
<dbReference type="Gene3D" id="3.80.10.10">
    <property type="entry name" value="Ribonuclease Inhibitor"/>
    <property type="match status" value="1"/>
</dbReference>
<proteinExistence type="predicted"/>
<accession>A0ABR3JXN5</accession>